<evidence type="ECO:0000313" key="2">
    <source>
        <dbReference type="Proteomes" id="UP000216361"/>
    </source>
</evidence>
<reference evidence="1 2" key="1">
    <citation type="submission" date="2017-07" db="EMBL/GenBank/DDBJ databases">
        <title>Elstera cyanobacteriorum sp. nov., a novel bacterium isolated from cyanobacterial aggregates in a eutrophic lake.</title>
        <authorList>
            <person name="Cai H."/>
        </authorList>
    </citation>
    <scope>NUCLEOTIDE SEQUENCE [LARGE SCALE GENOMIC DNA]</scope>
    <source>
        <strain evidence="1 2">TH019</strain>
    </source>
</reference>
<comment type="caution">
    <text evidence="1">The sequence shown here is derived from an EMBL/GenBank/DDBJ whole genome shotgun (WGS) entry which is preliminary data.</text>
</comment>
<dbReference type="Pfam" id="PF06108">
    <property type="entry name" value="DUF952"/>
    <property type="match status" value="1"/>
</dbReference>
<proteinExistence type="predicted"/>
<dbReference type="AlphaFoldDB" id="A0A255XPQ5"/>
<keyword evidence="2" id="KW-1185">Reference proteome</keyword>
<dbReference type="EMBL" id="NOXS01000032">
    <property type="protein sequence ID" value="OYQ18861.1"/>
    <property type="molecule type" value="Genomic_DNA"/>
</dbReference>
<evidence type="ECO:0008006" key="3">
    <source>
        <dbReference type="Google" id="ProtNLM"/>
    </source>
</evidence>
<dbReference type="Proteomes" id="UP000216361">
    <property type="component" value="Unassembled WGS sequence"/>
</dbReference>
<evidence type="ECO:0000313" key="1">
    <source>
        <dbReference type="EMBL" id="OYQ18861.1"/>
    </source>
</evidence>
<accession>A0A255XPQ5</accession>
<sequence>MIVDFIYHLARAADWQAALQSGWYEGAAEDRRDGFLHFSTAQQITASADRHRAGEAGLVLLEIAIDRLPPPEHGGGTLKWEASPSRGALFPHLYGRLAVAAVTRVADLPLEADHGVLRHAFPAWYPFWTRTRA</sequence>
<dbReference type="RefSeq" id="WP_094409125.1">
    <property type="nucleotide sequence ID" value="NZ_BMJZ01000001.1"/>
</dbReference>
<dbReference type="Gene3D" id="3.20.170.20">
    <property type="entry name" value="Protein of unknown function DUF952"/>
    <property type="match status" value="1"/>
</dbReference>
<dbReference type="InterPro" id="IPR009297">
    <property type="entry name" value="DUF952"/>
</dbReference>
<gene>
    <name evidence="1" type="ORF">CHR90_11470</name>
</gene>
<name>A0A255XPQ5_9PROT</name>
<dbReference type="OrthoDB" id="9799937at2"/>
<protein>
    <recommendedName>
        <fullName evidence="3">Glutathione S-transferase</fullName>
    </recommendedName>
</protein>
<organism evidence="1 2">
    <name type="scientific">Elstera cyanobacteriorum</name>
    <dbReference type="NCBI Taxonomy" id="2022747"/>
    <lineage>
        <taxon>Bacteria</taxon>
        <taxon>Pseudomonadati</taxon>
        <taxon>Pseudomonadota</taxon>
        <taxon>Alphaproteobacteria</taxon>
        <taxon>Rhodospirillales</taxon>
        <taxon>Rhodospirillaceae</taxon>
        <taxon>Elstera</taxon>
    </lineage>
</organism>
<dbReference type="PANTHER" id="PTHR34129:SF1">
    <property type="entry name" value="DUF952 DOMAIN-CONTAINING PROTEIN"/>
    <property type="match status" value="1"/>
</dbReference>
<dbReference type="SUPFAM" id="SSF56399">
    <property type="entry name" value="ADP-ribosylation"/>
    <property type="match status" value="1"/>
</dbReference>
<dbReference type="PANTHER" id="PTHR34129">
    <property type="entry name" value="BLR1139 PROTEIN"/>
    <property type="match status" value="1"/>
</dbReference>